<feature type="compositionally biased region" description="Low complexity" evidence="1">
    <location>
        <begin position="86"/>
        <end position="102"/>
    </location>
</feature>
<name>A0A542YGS5_9MICO</name>
<protein>
    <submittedName>
        <fullName evidence="3">Uncharacterized protein</fullName>
    </submittedName>
</protein>
<organism evidence="3 4">
    <name type="scientific">Homoserinimonas aerilata</name>
    <dbReference type="NCBI Taxonomy" id="1162970"/>
    <lineage>
        <taxon>Bacteria</taxon>
        <taxon>Bacillati</taxon>
        <taxon>Actinomycetota</taxon>
        <taxon>Actinomycetes</taxon>
        <taxon>Micrococcales</taxon>
        <taxon>Microbacteriaceae</taxon>
        <taxon>Homoserinimonas</taxon>
    </lineage>
</organism>
<accession>A0A542YGS5</accession>
<proteinExistence type="predicted"/>
<dbReference type="AlphaFoldDB" id="A0A542YGS5"/>
<dbReference type="RefSeq" id="WP_185740421.1">
    <property type="nucleotide sequence ID" value="NZ_VFOM01000001.1"/>
</dbReference>
<keyword evidence="4" id="KW-1185">Reference proteome</keyword>
<sequence>MSPAVIAPFAAAPFVIDAVVRLADKDEGFDLDSVTPGVVGFFATFLIAAVTVLLLIDMNRRVRRTRYRTEIRERLAAEREVGEQGTAETEAPAPEAPTNPTDPADPTP</sequence>
<keyword evidence="2" id="KW-1133">Transmembrane helix</keyword>
<feature type="region of interest" description="Disordered" evidence="1">
    <location>
        <begin position="75"/>
        <end position="108"/>
    </location>
</feature>
<evidence type="ECO:0000313" key="3">
    <source>
        <dbReference type="EMBL" id="TQL47289.1"/>
    </source>
</evidence>
<evidence type="ECO:0000256" key="2">
    <source>
        <dbReference type="SAM" id="Phobius"/>
    </source>
</evidence>
<dbReference type="Proteomes" id="UP000317998">
    <property type="component" value="Unassembled WGS sequence"/>
</dbReference>
<reference evidence="3 4" key="1">
    <citation type="submission" date="2019-06" db="EMBL/GenBank/DDBJ databases">
        <title>Sequencing the genomes of 1000 actinobacteria strains.</title>
        <authorList>
            <person name="Klenk H.-P."/>
        </authorList>
    </citation>
    <scope>NUCLEOTIDE SEQUENCE [LARGE SCALE GENOMIC DNA]</scope>
    <source>
        <strain evidence="3 4">DSM 26477</strain>
    </source>
</reference>
<feature type="transmembrane region" description="Helical" evidence="2">
    <location>
        <begin position="38"/>
        <end position="56"/>
    </location>
</feature>
<evidence type="ECO:0000313" key="4">
    <source>
        <dbReference type="Proteomes" id="UP000317998"/>
    </source>
</evidence>
<evidence type="ECO:0000256" key="1">
    <source>
        <dbReference type="SAM" id="MobiDB-lite"/>
    </source>
</evidence>
<keyword evidence="2" id="KW-0812">Transmembrane</keyword>
<gene>
    <name evidence="3" type="ORF">FB562_0345</name>
</gene>
<dbReference type="EMBL" id="VFOM01000001">
    <property type="protein sequence ID" value="TQL47289.1"/>
    <property type="molecule type" value="Genomic_DNA"/>
</dbReference>
<comment type="caution">
    <text evidence="3">The sequence shown here is derived from an EMBL/GenBank/DDBJ whole genome shotgun (WGS) entry which is preliminary data.</text>
</comment>
<keyword evidence="2" id="KW-0472">Membrane</keyword>